<protein>
    <submittedName>
        <fullName evidence="1">Uncharacterized protein</fullName>
    </submittedName>
</protein>
<accession>A0A0F9FQ43</accession>
<sequence>MAKKMTKQEAWDVKLLICKGFSQIEAARAVGISGAQVSRICAGDAHRDVAWPNPVIGERLMSERKERKGETDRWMIGGAEEIRGIGEAPKYVEPPENTLPAMQTLEMNEDEAIEQAREQATKREAMRQEIFKRVDEDNKEQDRLFRESMRVTGPRSNAELPPPVSFWTLPFLEWEEVVGRAEEDN</sequence>
<proteinExistence type="predicted"/>
<dbReference type="EMBL" id="LAZR01031632">
    <property type="protein sequence ID" value="KKL53182.1"/>
    <property type="molecule type" value="Genomic_DNA"/>
</dbReference>
<organism evidence="1">
    <name type="scientific">marine sediment metagenome</name>
    <dbReference type="NCBI Taxonomy" id="412755"/>
    <lineage>
        <taxon>unclassified sequences</taxon>
        <taxon>metagenomes</taxon>
        <taxon>ecological metagenomes</taxon>
    </lineage>
</organism>
<comment type="caution">
    <text evidence="1">The sequence shown here is derived from an EMBL/GenBank/DDBJ whole genome shotgun (WGS) entry which is preliminary data.</text>
</comment>
<dbReference type="AlphaFoldDB" id="A0A0F9FQ43"/>
<evidence type="ECO:0000313" key="1">
    <source>
        <dbReference type="EMBL" id="KKL53182.1"/>
    </source>
</evidence>
<gene>
    <name evidence="1" type="ORF">LCGC14_2277980</name>
</gene>
<feature type="non-terminal residue" evidence="1">
    <location>
        <position position="185"/>
    </location>
</feature>
<name>A0A0F9FQ43_9ZZZZ</name>
<reference evidence="1" key="1">
    <citation type="journal article" date="2015" name="Nature">
        <title>Complex archaea that bridge the gap between prokaryotes and eukaryotes.</title>
        <authorList>
            <person name="Spang A."/>
            <person name="Saw J.H."/>
            <person name="Jorgensen S.L."/>
            <person name="Zaremba-Niedzwiedzka K."/>
            <person name="Martijn J."/>
            <person name="Lind A.E."/>
            <person name="van Eijk R."/>
            <person name="Schleper C."/>
            <person name="Guy L."/>
            <person name="Ettema T.J."/>
        </authorList>
    </citation>
    <scope>NUCLEOTIDE SEQUENCE</scope>
</reference>